<keyword evidence="3" id="KW-1003">Cell membrane</keyword>
<feature type="transmembrane region" description="Helical" evidence="9">
    <location>
        <begin position="66"/>
        <end position="84"/>
    </location>
</feature>
<evidence type="ECO:0000313" key="11">
    <source>
        <dbReference type="Proteomes" id="UP001595530"/>
    </source>
</evidence>
<dbReference type="EMBL" id="JBHRTP010000109">
    <property type="protein sequence ID" value="MFC3111313.1"/>
    <property type="molecule type" value="Genomic_DNA"/>
</dbReference>
<dbReference type="InterPro" id="IPR001851">
    <property type="entry name" value="ABC_transp_permease"/>
</dbReference>
<dbReference type="RefSeq" id="WP_390333445.1">
    <property type="nucleotide sequence ID" value="NZ_JBHRTP010000109.1"/>
</dbReference>
<evidence type="ECO:0000256" key="4">
    <source>
        <dbReference type="ARBA" id="ARBA00022692"/>
    </source>
</evidence>
<keyword evidence="7 9" id="KW-0472">Membrane</keyword>
<evidence type="ECO:0000256" key="5">
    <source>
        <dbReference type="ARBA" id="ARBA00022970"/>
    </source>
</evidence>
<feature type="transmembrane region" description="Helical" evidence="9">
    <location>
        <begin position="42"/>
        <end position="60"/>
    </location>
</feature>
<dbReference type="CDD" id="cd06582">
    <property type="entry name" value="TM_PBP1_LivH_like"/>
    <property type="match status" value="1"/>
</dbReference>
<keyword evidence="11" id="KW-1185">Reference proteome</keyword>
<feature type="transmembrane region" description="Helical" evidence="9">
    <location>
        <begin position="134"/>
        <end position="165"/>
    </location>
</feature>
<reference evidence="11" key="1">
    <citation type="journal article" date="2019" name="Int. J. Syst. Evol. Microbiol.">
        <title>The Global Catalogue of Microorganisms (GCM) 10K type strain sequencing project: providing services to taxonomists for standard genome sequencing and annotation.</title>
        <authorList>
            <consortium name="The Broad Institute Genomics Platform"/>
            <consortium name="The Broad Institute Genome Sequencing Center for Infectious Disease"/>
            <person name="Wu L."/>
            <person name="Ma J."/>
        </authorList>
    </citation>
    <scope>NUCLEOTIDE SEQUENCE [LARGE SCALE GENOMIC DNA]</scope>
    <source>
        <strain evidence="11">KCTC 42986</strain>
    </source>
</reference>
<dbReference type="Proteomes" id="UP001595530">
    <property type="component" value="Unassembled WGS sequence"/>
</dbReference>
<feature type="transmembrane region" description="Helical" evidence="9">
    <location>
        <begin position="12"/>
        <end position="30"/>
    </location>
</feature>
<name>A0ABV7FB58_9BURK</name>
<evidence type="ECO:0000256" key="6">
    <source>
        <dbReference type="ARBA" id="ARBA00022989"/>
    </source>
</evidence>
<evidence type="ECO:0000256" key="1">
    <source>
        <dbReference type="ARBA" id="ARBA00004651"/>
    </source>
</evidence>
<evidence type="ECO:0000256" key="7">
    <source>
        <dbReference type="ARBA" id="ARBA00023136"/>
    </source>
</evidence>
<dbReference type="PANTHER" id="PTHR11795">
    <property type="entry name" value="BRANCHED-CHAIN AMINO ACID TRANSPORT SYSTEM PERMEASE PROTEIN LIVH"/>
    <property type="match status" value="1"/>
</dbReference>
<evidence type="ECO:0000313" key="10">
    <source>
        <dbReference type="EMBL" id="MFC3111313.1"/>
    </source>
</evidence>
<evidence type="ECO:0000256" key="2">
    <source>
        <dbReference type="ARBA" id="ARBA00022448"/>
    </source>
</evidence>
<dbReference type="PANTHER" id="PTHR11795:SF445">
    <property type="entry name" value="AMINO ACID ABC TRANSPORTER PERMEASE PROTEIN"/>
    <property type="match status" value="1"/>
</dbReference>
<organism evidence="10 11">
    <name type="scientific">Undibacterium arcticum</name>
    <dbReference type="NCBI Taxonomy" id="1762892"/>
    <lineage>
        <taxon>Bacteria</taxon>
        <taxon>Pseudomonadati</taxon>
        <taxon>Pseudomonadota</taxon>
        <taxon>Betaproteobacteria</taxon>
        <taxon>Burkholderiales</taxon>
        <taxon>Oxalobacteraceae</taxon>
        <taxon>Undibacterium</taxon>
    </lineage>
</organism>
<comment type="similarity">
    <text evidence="8">Belongs to the binding-protein-dependent transport system permease family. LivHM subfamily.</text>
</comment>
<keyword evidence="6 9" id="KW-1133">Transmembrane helix</keyword>
<keyword evidence="4 9" id="KW-0812">Transmembrane</keyword>
<sequence length="292" mass="31257">MISWIDTLLQGIMLGGLYALFAMGQSLMFGVMRITNTAHGDFIIFGAFSAFALLSIFGVNTASTPWLAMLLLLPCAFAFGYGLQRFVLNGTLGKDPLPSLVVTFGISIVIQNVLTEMFTSDPRAIETGGLSTESIQLAGGLVVGVLPLMIFVMAIIIAFGMQWLFDKTAVGRAFRATSDDKDIAQLMGLDSKHVYALATAIAFVLIAIAGTLQGMRTTFSPTDGPALLLYAFESVIIGGMGSFWGTFAGGLILGATQGIGFRIDPGWGIWFGHIAFLLMLVFRPQGLFPKTR</sequence>
<evidence type="ECO:0000256" key="8">
    <source>
        <dbReference type="ARBA" id="ARBA00037998"/>
    </source>
</evidence>
<feature type="transmembrane region" description="Helical" evidence="9">
    <location>
        <begin position="194"/>
        <end position="215"/>
    </location>
</feature>
<accession>A0ABV7FB58</accession>
<evidence type="ECO:0000256" key="3">
    <source>
        <dbReference type="ARBA" id="ARBA00022475"/>
    </source>
</evidence>
<evidence type="ECO:0000256" key="9">
    <source>
        <dbReference type="SAM" id="Phobius"/>
    </source>
</evidence>
<feature type="transmembrane region" description="Helical" evidence="9">
    <location>
        <begin position="265"/>
        <end position="282"/>
    </location>
</feature>
<proteinExistence type="inferred from homology"/>
<gene>
    <name evidence="10" type="ORF">ACFOFO_25775</name>
</gene>
<keyword evidence="5" id="KW-0029">Amino-acid transport</keyword>
<keyword evidence="2" id="KW-0813">Transport</keyword>
<feature type="transmembrane region" description="Helical" evidence="9">
    <location>
        <begin position="227"/>
        <end position="253"/>
    </location>
</feature>
<comment type="subcellular location">
    <subcellularLocation>
        <location evidence="1">Cell membrane</location>
        <topology evidence="1">Multi-pass membrane protein</topology>
    </subcellularLocation>
</comment>
<dbReference type="Pfam" id="PF02653">
    <property type="entry name" value="BPD_transp_2"/>
    <property type="match status" value="1"/>
</dbReference>
<dbReference type="InterPro" id="IPR052157">
    <property type="entry name" value="BCAA_transport_permease"/>
</dbReference>
<comment type="caution">
    <text evidence="10">The sequence shown here is derived from an EMBL/GenBank/DDBJ whole genome shotgun (WGS) entry which is preliminary data.</text>
</comment>
<protein>
    <submittedName>
        <fullName evidence="10">Branched-chain amino acid ABC transporter permease</fullName>
    </submittedName>
</protein>